<sequence>MTAPELPGLSQVVCRGDLRLRTDAGLRRINPTLFDKELLTAVDAAAADRRPIALVLPLPAADTPIVLGAASLSAEIVRSWSVAVSATVVSARLSQRTLYDRLYVRDSSLVSVIPRARITADGDIVPVGEPYPGSGGGRMILTGDPQRVPDFGGSLVIDGTGGRPIDLSRLLRSRPELVYITDNPFDEALAKVRDAGGVVWAFDPPTMARLATSLPGQTHDGKHAVAASPELLAAAGTANRQVLVPACDAPLDEAMRVAWNALRSLTAEDNENVATAAALGWAWSTFHSFALSATSPDQHDRHVPRSPYMTRLADSPAHARAIARNRTGATRKAWLALTDSFDHLLCSAADAPKLPLVQRWLVDLTETDCSGLLVTRNRAATQALVDALEEHTGTPFRWHTRVRVVSLREVLYGRVTNLPVDSMLLTGPVPRSFASMVAAPGARQVVIATAGVWEASRAARQARQTLQALTALRQETTAISAPKLRVPLDKHVDAPEQVLIWRDQSPVEPAIEDGSPWEPFTFDIQTMLTQARGWATDNADLIPPGRDTDVGPDEQVSALHIIFTGNCGLLLAPNDPVYRSIGTETRRVAAKALVPGDVVALVDTTARRDLFNSVINVLASINPEYHLLTFFEKLWHIRVDAARDLGLTYQEVLSRMQSGLNPTQLTTEQTIRNWFKHNTVPLRAADVHRFAVAVGDSELAHNSSAIGDAFTYLRTIHQAVGRWLSAQINGVRLKTNDALVDPQLRVHVADLLDAVTLHQVADVAGDLVMAPAATLGVLSSSETIVAILAEADGRSATTMPSSNTKTTPSLRS</sequence>
<keyword evidence="3" id="KW-1185">Reference proteome</keyword>
<dbReference type="AlphaFoldDB" id="A0A7W7FS14"/>
<protein>
    <recommendedName>
        <fullName evidence="1">DISARM protein DrmE C-terminal domain-containing protein</fullName>
    </recommendedName>
</protein>
<dbReference type="InterPro" id="IPR056666">
    <property type="entry name" value="DrmE_C"/>
</dbReference>
<dbReference type="RefSeq" id="WP_185001609.1">
    <property type="nucleotide sequence ID" value="NZ_BAAAUI010000031.1"/>
</dbReference>
<reference evidence="2 3" key="1">
    <citation type="submission" date="2020-08" db="EMBL/GenBank/DDBJ databases">
        <title>Sequencing the genomes of 1000 actinobacteria strains.</title>
        <authorList>
            <person name="Klenk H.-P."/>
        </authorList>
    </citation>
    <scope>NUCLEOTIDE SEQUENCE [LARGE SCALE GENOMIC DNA]</scope>
    <source>
        <strain evidence="2 3">DSM 44230</strain>
    </source>
</reference>
<comment type="caution">
    <text evidence="2">The sequence shown here is derived from an EMBL/GenBank/DDBJ whole genome shotgun (WGS) entry which is preliminary data.</text>
</comment>
<evidence type="ECO:0000313" key="3">
    <source>
        <dbReference type="Proteomes" id="UP000533598"/>
    </source>
</evidence>
<accession>A0A7W7FS14</accession>
<dbReference type="Pfam" id="PF24957">
    <property type="entry name" value="DrmE_C"/>
    <property type="match status" value="1"/>
</dbReference>
<gene>
    <name evidence="2" type="ORF">HNR67_001785</name>
</gene>
<organism evidence="2 3">
    <name type="scientific">Crossiella cryophila</name>
    <dbReference type="NCBI Taxonomy" id="43355"/>
    <lineage>
        <taxon>Bacteria</taxon>
        <taxon>Bacillati</taxon>
        <taxon>Actinomycetota</taxon>
        <taxon>Actinomycetes</taxon>
        <taxon>Pseudonocardiales</taxon>
        <taxon>Pseudonocardiaceae</taxon>
        <taxon>Crossiella</taxon>
    </lineage>
</organism>
<dbReference type="EMBL" id="JACHMH010000001">
    <property type="protein sequence ID" value="MBB4675667.1"/>
    <property type="molecule type" value="Genomic_DNA"/>
</dbReference>
<dbReference type="Proteomes" id="UP000533598">
    <property type="component" value="Unassembled WGS sequence"/>
</dbReference>
<proteinExistence type="predicted"/>
<name>A0A7W7FS14_9PSEU</name>
<evidence type="ECO:0000259" key="1">
    <source>
        <dbReference type="Pfam" id="PF24957"/>
    </source>
</evidence>
<evidence type="ECO:0000313" key="2">
    <source>
        <dbReference type="EMBL" id="MBB4675667.1"/>
    </source>
</evidence>
<feature type="domain" description="DISARM protein DrmE C-terminal" evidence="1">
    <location>
        <begin position="558"/>
        <end position="728"/>
    </location>
</feature>